<organism evidence="1">
    <name type="scientific">marine metagenome</name>
    <dbReference type="NCBI Taxonomy" id="408172"/>
    <lineage>
        <taxon>unclassified sequences</taxon>
        <taxon>metagenomes</taxon>
        <taxon>ecological metagenomes</taxon>
    </lineage>
</organism>
<reference evidence="1" key="1">
    <citation type="submission" date="2018-05" db="EMBL/GenBank/DDBJ databases">
        <authorList>
            <person name="Lanie J.A."/>
            <person name="Ng W.-L."/>
            <person name="Kazmierczak K.M."/>
            <person name="Andrzejewski T.M."/>
            <person name="Davidsen T.M."/>
            <person name="Wayne K.J."/>
            <person name="Tettelin H."/>
            <person name="Glass J.I."/>
            <person name="Rusch D."/>
            <person name="Podicherti R."/>
            <person name="Tsui H.-C.T."/>
            <person name="Winkler M.E."/>
        </authorList>
    </citation>
    <scope>NUCLEOTIDE SEQUENCE</scope>
</reference>
<proteinExistence type="predicted"/>
<feature type="non-terminal residue" evidence="1">
    <location>
        <position position="23"/>
    </location>
</feature>
<name>A0A381Y0R2_9ZZZZ</name>
<protein>
    <submittedName>
        <fullName evidence="1">Uncharacterized protein</fullName>
    </submittedName>
</protein>
<dbReference type="EMBL" id="UINC01016907">
    <property type="protein sequence ID" value="SVA70037.1"/>
    <property type="molecule type" value="Genomic_DNA"/>
</dbReference>
<evidence type="ECO:0000313" key="1">
    <source>
        <dbReference type="EMBL" id="SVA70037.1"/>
    </source>
</evidence>
<accession>A0A381Y0R2</accession>
<dbReference type="AlphaFoldDB" id="A0A381Y0R2"/>
<gene>
    <name evidence="1" type="ORF">METZ01_LOCUS122891</name>
</gene>
<sequence>MSNIVAAVCVWYKARALEAIKDT</sequence>